<dbReference type="InterPro" id="IPR054716">
    <property type="entry name" value="Sol_Rieske_ferrdox_dom"/>
</dbReference>
<evidence type="ECO:0000259" key="10">
    <source>
        <dbReference type="PROSITE" id="PS51296"/>
    </source>
</evidence>
<dbReference type="Proteomes" id="UP001295444">
    <property type="component" value="Chromosome 05"/>
</dbReference>
<dbReference type="GO" id="GO:0046872">
    <property type="term" value="F:metal ion binding"/>
    <property type="evidence" value="ECO:0007669"/>
    <property type="project" value="UniProtKB-KW"/>
</dbReference>
<evidence type="ECO:0000256" key="2">
    <source>
        <dbReference type="ARBA" id="ARBA00022714"/>
    </source>
</evidence>
<evidence type="ECO:0000313" key="12">
    <source>
        <dbReference type="Proteomes" id="UP001295444"/>
    </source>
</evidence>
<dbReference type="PROSITE" id="PS51296">
    <property type="entry name" value="RIESKE"/>
    <property type="match status" value="1"/>
</dbReference>
<accession>A0AAD1SDH3</accession>
<evidence type="ECO:0000256" key="5">
    <source>
        <dbReference type="ARBA" id="ARBA00022990"/>
    </source>
</evidence>
<dbReference type="SUPFAM" id="SSF50022">
    <property type="entry name" value="ISP domain"/>
    <property type="match status" value="1"/>
</dbReference>
<evidence type="ECO:0000256" key="8">
    <source>
        <dbReference type="ARBA" id="ARBA00034078"/>
    </source>
</evidence>
<proteinExistence type="predicted"/>
<dbReference type="InterPro" id="IPR017941">
    <property type="entry name" value="Rieske_2Fe-2S"/>
</dbReference>
<gene>
    <name evidence="11" type="ORF">PECUL_23A011011</name>
</gene>
<organism evidence="11 12">
    <name type="scientific">Pelobates cultripes</name>
    <name type="common">Western spadefoot toad</name>
    <dbReference type="NCBI Taxonomy" id="61616"/>
    <lineage>
        <taxon>Eukaryota</taxon>
        <taxon>Metazoa</taxon>
        <taxon>Chordata</taxon>
        <taxon>Craniata</taxon>
        <taxon>Vertebrata</taxon>
        <taxon>Euteleostomi</taxon>
        <taxon>Amphibia</taxon>
        <taxon>Batrachia</taxon>
        <taxon>Anura</taxon>
        <taxon>Pelobatoidea</taxon>
        <taxon>Pelobatidae</taxon>
        <taxon>Pelobates</taxon>
    </lineage>
</organism>
<keyword evidence="7" id="KW-0411">Iron-sulfur</keyword>
<dbReference type="PANTHER" id="PTHR21496:SF0">
    <property type="entry name" value="RIESKE DOMAIN-CONTAINING PROTEIN"/>
    <property type="match status" value="1"/>
</dbReference>
<keyword evidence="1" id="KW-0597">Phosphoprotein</keyword>
<keyword evidence="6" id="KW-0408">Iron</keyword>
<dbReference type="Pfam" id="PF22543">
    <property type="entry name" value="Rieske_4"/>
    <property type="match status" value="1"/>
</dbReference>
<dbReference type="FunFam" id="2.102.10.10:FF:000009">
    <property type="entry name" value="Rieske Fe-S domain containing"/>
    <property type="match status" value="1"/>
</dbReference>
<feature type="domain" description="Rieske" evidence="10">
    <location>
        <begin position="18"/>
        <end position="130"/>
    </location>
</feature>
<dbReference type="PANTHER" id="PTHR21496">
    <property type="entry name" value="FERREDOXIN-RELATED"/>
    <property type="match status" value="1"/>
</dbReference>
<evidence type="ECO:0000256" key="1">
    <source>
        <dbReference type="ARBA" id="ARBA00022553"/>
    </source>
</evidence>
<name>A0AAD1SDH3_PELCU</name>
<dbReference type="EMBL" id="OW240916">
    <property type="protein sequence ID" value="CAH2297049.1"/>
    <property type="molecule type" value="Genomic_DNA"/>
</dbReference>
<evidence type="ECO:0000256" key="9">
    <source>
        <dbReference type="ARBA" id="ARBA00071952"/>
    </source>
</evidence>
<reference evidence="11" key="1">
    <citation type="submission" date="2022-03" db="EMBL/GenBank/DDBJ databases">
        <authorList>
            <person name="Alioto T."/>
            <person name="Alioto T."/>
            <person name="Gomez Garrido J."/>
        </authorList>
    </citation>
    <scope>NUCLEOTIDE SEQUENCE</scope>
</reference>
<keyword evidence="4" id="KW-0677">Repeat</keyword>
<evidence type="ECO:0000256" key="3">
    <source>
        <dbReference type="ARBA" id="ARBA00022723"/>
    </source>
</evidence>
<evidence type="ECO:0000313" key="11">
    <source>
        <dbReference type="EMBL" id="CAH2297049.1"/>
    </source>
</evidence>
<keyword evidence="2" id="KW-0001">2Fe-2S</keyword>
<dbReference type="CDD" id="cd03467">
    <property type="entry name" value="Rieske"/>
    <property type="match status" value="1"/>
</dbReference>
<evidence type="ECO:0000256" key="4">
    <source>
        <dbReference type="ARBA" id="ARBA00022737"/>
    </source>
</evidence>
<comment type="cofactor">
    <cofactor evidence="8">
        <name>[2Fe-2S] cluster</name>
        <dbReference type="ChEBI" id="CHEBI:190135"/>
    </cofactor>
</comment>
<dbReference type="Gene3D" id="2.102.10.10">
    <property type="entry name" value="Rieske [2Fe-2S] iron-sulphur domain"/>
    <property type="match status" value="1"/>
</dbReference>
<evidence type="ECO:0000256" key="7">
    <source>
        <dbReference type="ARBA" id="ARBA00023014"/>
    </source>
</evidence>
<keyword evidence="5" id="KW-0007">Acetylation</keyword>
<keyword evidence="12" id="KW-1185">Reference proteome</keyword>
<dbReference type="GO" id="GO:0051537">
    <property type="term" value="F:2 iron, 2 sulfur cluster binding"/>
    <property type="evidence" value="ECO:0007669"/>
    <property type="project" value="UniProtKB-KW"/>
</dbReference>
<keyword evidence="3" id="KW-0479">Metal-binding</keyword>
<protein>
    <recommendedName>
        <fullName evidence="9 10">Rieske domain-containing protein</fullName>
    </recommendedName>
</protein>
<dbReference type="InterPro" id="IPR036922">
    <property type="entry name" value="Rieske_2Fe-2S_sf"/>
</dbReference>
<sequence length="157" mass="17779">MGQGHANSKPEEVDESMVLVGSEEDFKKSKRIKATVNDREVVIFYHEGKYHALDLRCYHSGGPLHLGEIEDCNGQTCIICPWHKYTIALGTGEGLYQGKDPENPTAKKWYSKGVKQRVHKVTIRNGGVYVTLSDTSIRYDSDYYASEKFDEKTCVKK</sequence>
<dbReference type="AlphaFoldDB" id="A0AAD1SDH3"/>
<evidence type="ECO:0000256" key="6">
    <source>
        <dbReference type="ARBA" id="ARBA00023004"/>
    </source>
</evidence>